<sequence length="91" mass="10352">MRNEKILHAKIFKLPAQGEGGSEITKTSTKSSPFGRSIKSWRGKFLKYSPTCKNSKPKYKSNVAPKDEQSNIKELSFTQLYDNISEVRRKG</sequence>
<dbReference type="Proteomes" id="UP000886998">
    <property type="component" value="Unassembled WGS sequence"/>
</dbReference>
<keyword evidence="2" id="KW-1185">Reference proteome</keyword>
<organism evidence="1 2">
    <name type="scientific">Trichonephila inaurata madagascariensis</name>
    <dbReference type="NCBI Taxonomy" id="2747483"/>
    <lineage>
        <taxon>Eukaryota</taxon>
        <taxon>Metazoa</taxon>
        <taxon>Ecdysozoa</taxon>
        <taxon>Arthropoda</taxon>
        <taxon>Chelicerata</taxon>
        <taxon>Arachnida</taxon>
        <taxon>Araneae</taxon>
        <taxon>Araneomorphae</taxon>
        <taxon>Entelegynae</taxon>
        <taxon>Araneoidea</taxon>
        <taxon>Nephilidae</taxon>
        <taxon>Trichonephila</taxon>
        <taxon>Trichonephila inaurata</taxon>
    </lineage>
</organism>
<accession>A0A8X6XXZ9</accession>
<comment type="caution">
    <text evidence="1">The sequence shown here is derived from an EMBL/GenBank/DDBJ whole genome shotgun (WGS) entry which is preliminary data.</text>
</comment>
<reference evidence="1" key="1">
    <citation type="submission" date="2020-08" db="EMBL/GenBank/DDBJ databases">
        <title>Multicomponent nature underlies the extraordinary mechanical properties of spider dragline silk.</title>
        <authorList>
            <person name="Kono N."/>
            <person name="Nakamura H."/>
            <person name="Mori M."/>
            <person name="Yoshida Y."/>
            <person name="Ohtoshi R."/>
            <person name="Malay A.D."/>
            <person name="Moran D.A.P."/>
            <person name="Tomita M."/>
            <person name="Numata K."/>
            <person name="Arakawa K."/>
        </authorList>
    </citation>
    <scope>NUCLEOTIDE SEQUENCE</scope>
</reference>
<dbReference type="EMBL" id="BMAV01014190">
    <property type="protein sequence ID" value="GFY62395.1"/>
    <property type="molecule type" value="Genomic_DNA"/>
</dbReference>
<proteinExistence type="predicted"/>
<protein>
    <submittedName>
        <fullName evidence="1">Uncharacterized protein</fullName>
    </submittedName>
</protein>
<evidence type="ECO:0000313" key="1">
    <source>
        <dbReference type="EMBL" id="GFY62395.1"/>
    </source>
</evidence>
<gene>
    <name evidence="1" type="ORF">TNIN_120391</name>
</gene>
<dbReference type="AlphaFoldDB" id="A0A8X6XXZ9"/>
<evidence type="ECO:0000313" key="2">
    <source>
        <dbReference type="Proteomes" id="UP000886998"/>
    </source>
</evidence>
<name>A0A8X6XXZ9_9ARAC</name>